<feature type="domain" description="Blue (type 1) copper" evidence="4">
    <location>
        <begin position="92"/>
        <end position="178"/>
    </location>
</feature>
<dbReference type="InterPro" id="IPR008972">
    <property type="entry name" value="Cupredoxin"/>
</dbReference>
<evidence type="ECO:0000256" key="3">
    <source>
        <dbReference type="SAM" id="MobiDB-lite"/>
    </source>
</evidence>
<name>A0A1N7GLP5_9EURY</name>
<dbReference type="Proteomes" id="UP000185936">
    <property type="component" value="Unassembled WGS sequence"/>
</dbReference>
<dbReference type="Gene3D" id="2.60.40.420">
    <property type="entry name" value="Cupredoxins - blue copper proteins"/>
    <property type="match status" value="1"/>
</dbReference>
<protein>
    <submittedName>
        <fullName evidence="5">Copper binding protein, plastocyanin/azurin family</fullName>
    </submittedName>
</protein>
<evidence type="ECO:0000313" key="6">
    <source>
        <dbReference type="Proteomes" id="UP000185936"/>
    </source>
</evidence>
<evidence type="ECO:0000256" key="2">
    <source>
        <dbReference type="ARBA" id="ARBA00023008"/>
    </source>
</evidence>
<evidence type="ECO:0000313" key="5">
    <source>
        <dbReference type="EMBL" id="SIS13459.1"/>
    </source>
</evidence>
<sequence length="179" mass="19451">MGTKRSEWTRRKLLRRSGTATVVAVSALAGCLDSETDETNEATDDAEPAESDDSDDDSSATDETADADDGSDVLVDMTGEETIEIELVDGEESDDGAFAFRPDHVQIDAGTTVRWISTHDIFHTITSTDSLEQKSPSGAFRETVSTEGDSYEWNADEPGTQHYYCEPHAGFMDGTLEIV</sequence>
<keyword evidence="1" id="KW-0479">Metal-binding</keyword>
<dbReference type="STRING" id="308853.SAMN05421752_11349"/>
<dbReference type="EMBL" id="FTNR01000013">
    <property type="protein sequence ID" value="SIS13459.1"/>
    <property type="molecule type" value="Genomic_DNA"/>
</dbReference>
<proteinExistence type="predicted"/>
<dbReference type="OrthoDB" id="11088at2157"/>
<dbReference type="AlphaFoldDB" id="A0A1N7GLP5"/>
<dbReference type="InterPro" id="IPR052721">
    <property type="entry name" value="ET_Amicyanin"/>
</dbReference>
<dbReference type="RefSeq" id="WP_076610213.1">
    <property type="nucleotide sequence ID" value="NZ_FTNR01000013.1"/>
</dbReference>
<feature type="region of interest" description="Disordered" evidence="3">
    <location>
        <begin position="29"/>
        <end position="74"/>
    </location>
</feature>
<dbReference type="Pfam" id="PF00127">
    <property type="entry name" value="Copper-bind"/>
    <property type="match status" value="1"/>
</dbReference>
<dbReference type="GO" id="GO:0005507">
    <property type="term" value="F:copper ion binding"/>
    <property type="evidence" value="ECO:0007669"/>
    <property type="project" value="InterPro"/>
</dbReference>
<gene>
    <name evidence="5" type="ORF">SAMN05421752_11349</name>
</gene>
<keyword evidence="2" id="KW-0186">Copper</keyword>
<dbReference type="PROSITE" id="PS51257">
    <property type="entry name" value="PROKAR_LIPOPROTEIN"/>
    <property type="match status" value="1"/>
</dbReference>
<dbReference type="SUPFAM" id="SSF49503">
    <property type="entry name" value="Cupredoxins"/>
    <property type="match status" value="1"/>
</dbReference>
<reference evidence="6" key="1">
    <citation type="submission" date="2017-01" db="EMBL/GenBank/DDBJ databases">
        <authorList>
            <person name="Varghese N."/>
            <person name="Submissions S."/>
        </authorList>
    </citation>
    <scope>NUCLEOTIDE SEQUENCE [LARGE SCALE GENOMIC DNA]</scope>
    <source>
        <strain evidence="6">type strain: HArc-</strain>
    </source>
</reference>
<evidence type="ECO:0000259" key="4">
    <source>
        <dbReference type="Pfam" id="PF00127"/>
    </source>
</evidence>
<accession>A0A1N7GLP5</accession>
<feature type="compositionally biased region" description="Acidic residues" evidence="3">
    <location>
        <begin position="34"/>
        <end position="71"/>
    </location>
</feature>
<dbReference type="PANTHER" id="PTHR36507">
    <property type="entry name" value="BLL1555 PROTEIN"/>
    <property type="match status" value="1"/>
</dbReference>
<dbReference type="PANTHER" id="PTHR36507:SF1">
    <property type="entry name" value="BLL1555 PROTEIN"/>
    <property type="match status" value="1"/>
</dbReference>
<keyword evidence="6" id="KW-1185">Reference proteome</keyword>
<evidence type="ECO:0000256" key="1">
    <source>
        <dbReference type="ARBA" id="ARBA00022723"/>
    </source>
</evidence>
<dbReference type="InterPro" id="IPR000923">
    <property type="entry name" value="BlueCu_1"/>
</dbReference>
<dbReference type="GO" id="GO:0009055">
    <property type="term" value="F:electron transfer activity"/>
    <property type="evidence" value="ECO:0007669"/>
    <property type="project" value="InterPro"/>
</dbReference>
<organism evidence="5 6">
    <name type="scientific">Natronorubrum thiooxidans</name>
    <dbReference type="NCBI Taxonomy" id="308853"/>
    <lineage>
        <taxon>Archaea</taxon>
        <taxon>Methanobacteriati</taxon>
        <taxon>Methanobacteriota</taxon>
        <taxon>Stenosarchaea group</taxon>
        <taxon>Halobacteria</taxon>
        <taxon>Halobacteriales</taxon>
        <taxon>Natrialbaceae</taxon>
        <taxon>Natronorubrum</taxon>
    </lineage>
</organism>